<gene>
    <name evidence="1" type="ORF">O6H91_08G053200</name>
</gene>
<keyword evidence="2" id="KW-1185">Reference proteome</keyword>
<organism evidence="1 2">
    <name type="scientific">Diphasiastrum complanatum</name>
    <name type="common">Issler's clubmoss</name>
    <name type="synonym">Lycopodium complanatum</name>
    <dbReference type="NCBI Taxonomy" id="34168"/>
    <lineage>
        <taxon>Eukaryota</taxon>
        <taxon>Viridiplantae</taxon>
        <taxon>Streptophyta</taxon>
        <taxon>Embryophyta</taxon>
        <taxon>Tracheophyta</taxon>
        <taxon>Lycopodiopsida</taxon>
        <taxon>Lycopodiales</taxon>
        <taxon>Lycopodiaceae</taxon>
        <taxon>Lycopodioideae</taxon>
        <taxon>Diphasiastrum</taxon>
    </lineage>
</organism>
<sequence length="52" mass="5919">MITVLVLPVILVCLPMILRNTIWDTTVVSQTLYSCLFEVRGSILRTLKRSLV</sequence>
<name>A0ACC2CXY4_DIPCM</name>
<evidence type="ECO:0000313" key="1">
    <source>
        <dbReference type="EMBL" id="KAJ7546758.1"/>
    </source>
</evidence>
<dbReference type="Proteomes" id="UP001162992">
    <property type="component" value="Chromosome 8"/>
</dbReference>
<evidence type="ECO:0000313" key="2">
    <source>
        <dbReference type="Proteomes" id="UP001162992"/>
    </source>
</evidence>
<reference evidence="2" key="1">
    <citation type="journal article" date="2024" name="Proc. Natl. Acad. Sci. U.S.A.">
        <title>Extraordinary preservation of gene collinearity over three hundred million years revealed in homosporous lycophytes.</title>
        <authorList>
            <person name="Li C."/>
            <person name="Wickell D."/>
            <person name="Kuo L.Y."/>
            <person name="Chen X."/>
            <person name="Nie B."/>
            <person name="Liao X."/>
            <person name="Peng D."/>
            <person name="Ji J."/>
            <person name="Jenkins J."/>
            <person name="Williams M."/>
            <person name="Shu S."/>
            <person name="Plott C."/>
            <person name="Barry K."/>
            <person name="Rajasekar S."/>
            <person name="Grimwood J."/>
            <person name="Han X."/>
            <person name="Sun S."/>
            <person name="Hou Z."/>
            <person name="He W."/>
            <person name="Dai G."/>
            <person name="Sun C."/>
            <person name="Schmutz J."/>
            <person name="Leebens-Mack J.H."/>
            <person name="Li F.W."/>
            <person name="Wang L."/>
        </authorList>
    </citation>
    <scope>NUCLEOTIDE SEQUENCE [LARGE SCALE GENOMIC DNA]</scope>
    <source>
        <strain evidence="2">cv. PW_Plant_1</strain>
    </source>
</reference>
<accession>A0ACC2CXY4</accession>
<comment type="caution">
    <text evidence="1">The sequence shown here is derived from an EMBL/GenBank/DDBJ whole genome shotgun (WGS) entry which is preliminary data.</text>
</comment>
<dbReference type="EMBL" id="CM055099">
    <property type="protein sequence ID" value="KAJ7546758.1"/>
    <property type="molecule type" value="Genomic_DNA"/>
</dbReference>
<protein>
    <submittedName>
        <fullName evidence="1">Uncharacterized protein</fullName>
    </submittedName>
</protein>
<proteinExistence type="predicted"/>